<dbReference type="Proteomes" id="UP000239736">
    <property type="component" value="Unassembled WGS sequence"/>
</dbReference>
<proteinExistence type="predicted"/>
<protein>
    <submittedName>
        <fullName evidence="2">SnoaL-like polyketide cyclase</fullName>
    </submittedName>
</protein>
<dbReference type="Pfam" id="PF12680">
    <property type="entry name" value="SnoaL_2"/>
    <property type="match status" value="1"/>
</dbReference>
<evidence type="ECO:0000313" key="3">
    <source>
        <dbReference type="Proteomes" id="UP000239736"/>
    </source>
</evidence>
<feature type="domain" description="SnoaL-like" evidence="1">
    <location>
        <begin position="11"/>
        <end position="112"/>
    </location>
</feature>
<evidence type="ECO:0000259" key="1">
    <source>
        <dbReference type="Pfam" id="PF12680"/>
    </source>
</evidence>
<gene>
    <name evidence="2" type="ORF">LV82_02330</name>
</gene>
<sequence>MPTSDKLELLREWYRRVWIEADLDAIDDYFAPQAAADGLMPDGQVGAEDFRALVPALLALVRDLRIEVVKSVESDDWLWAQIVATGRSATSDNPIRAHGQVMVRISAGKIVEAYNCFDFITFFEQAGLLPKDAFLLLLSSERLG</sequence>
<name>A0A2S5JEV8_9RHOB</name>
<dbReference type="Gene3D" id="3.10.450.50">
    <property type="match status" value="1"/>
</dbReference>
<dbReference type="RefSeq" id="WP_170063410.1">
    <property type="nucleotide sequence ID" value="NZ_PRDS01000007.1"/>
</dbReference>
<keyword evidence="3" id="KW-1185">Reference proteome</keyword>
<dbReference type="SUPFAM" id="SSF54427">
    <property type="entry name" value="NTF2-like"/>
    <property type="match status" value="1"/>
</dbReference>
<dbReference type="AlphaFoldDB" id="A0A2S5JEV8"/>
<dbReference type="EMBL" id="PRDS01000007">
    <property type="protein sequence ID" value="PPB80046.1"/>
    <property type="molecule type" value="Genomic_DNA"/>
</dbReference>
<accession>A0A2S5JEV8</accession>
<evidence type="ECO:0000313" key="2">
    <source>
        <dbReference type="EMBL" id="PPB80046.1"/>
    </source>
</evidence>
<dbReference type="InterPro" id="IPR037401">
    <property type="entry name" value="SnoaL-like"/>
</dbReference>
<organism evidence="2 3">
    <name type="scientific">Albidovulum inexpectatum</name>
    <dbReference type="NCBI Taxonomy" id="196587"/>
    <lineage>
        <taxon>Bacteria</taxon>
        <taxon>Pseudomonadati</taxon>
        <taxon>Pseudomonadota</taxon>
        <taxon>Alphaproteobacteria</taxon>
        <taxon>Rhodobacterales</taxon>
        <taxon>Paracoccaceae</taxon>
        <taxon>Albidovulum</taxon>
    </lineage>
</organism>
<comment type="caution">
    <text evidence="2">The sequence shown here is derived from an EMBL/GenBank/DDBJ whole genome shotgun (WGS) entry which is preliminary data.</text>
</comment>
<dbReference type="InterPro" id="IPR032710">
    <property type="entry name" value="NTF2-like_dom_sf"/>
</dbReference>
<reference evidence="2 3" key="1">
    <citation type="submission" date="2018-01" db="EMBL/GenBank/DDBJ databases">
        <title>Genomic Encyclopedia of Archaeal and Bacterial Type Strains, Phase II (KMG-II): from individual species to whole genera.</title>
        <authorList>
            <person name="Goeker M."/>
        </authorList>
    </citation>
    <scope>NUCLEOTIDE SEQUENCE [LARGE SCALE GENOMIC DNA]</scope>
    <source>
        <strain evidence="2 3">DSM 12048</strain>
    </source>
</reference>